<evidence type="ECO:0000313" key="6">
    <source>
        <dbReference type="Proteomes" id="UP000006035"/>
    </source>
</evidence>
<feature type="domain" description="ABC transporter" evidence="4">
    <location>
        <begin position="3"/>
        <end position="227"/>
    </location>
</feature>
<sequence length="335" mass="37164">MGLNVKNISYRYGKREIVNDVSFSVGEDEIITLFGPSGVGKTTILKMIVGMLTPQTGTIEFTGESTPENTLLVFQDYLLFPHMTVAENIAFGLKMRHVARTEVTQRVQEMVAEFQLGGLEKQYPAQLSGGQQQRVALARAIILRPKLLLLDEPFSSLDSNLRQQMYEYLRRLQAHYHFGVIMVSHDQQETFLLSTRVVVLANQRVQQVASPQELYAHPANRTVADFLGSFNYLTGEANGESFEVAGYQLSVANPDQLQGPATLLVPFLTPAALTTHGGLRATVRQVHWQPAGPTVIFDVAGQELKLRQTSFLRPLEVGEQVRLTLPAGGQLLPCQ</sequence>
<keyword evidence="2" id="KW-0547">Nucleotide-binding</keyword>
<accession>A0ABP2LA29</accession>
<keyword evidence="1" id="KW-0813">Transport</keyword>
<organism evidence="5 6">
    <name type="scientific">Limosilactobacillus oris F0423</name>
    <dbReference type="NCBI Taxonomy" id="944562"/>
    <lineage>
        <taxon>Bacteria</taxon>
        <taxon>Bacillati</taxon>
        <taxon>Bacillota</taxon>
        <taxon>Bacilli</taxon>
        <taxon>Lactobacillales</taxon>
        <taxon>Lactobacillaceae</taxon>
        <taxon>Limosilactobacillus</taxon>
    </lineage>
</organism>
<dbReference type="InterPro" id="IPR003593">
    <property type="entry name" value="AAA+_ATPase"/>
</dbReference>
<dbReference type="RefSeq" id="WP_003715417.1">
    <property type="nucleotide sequence ID" value="NZ_AFTL01000012.1"/>
</dbReference>
<reference evidence="5 6" key="1">
    <citation type="submission" date="2011-05" db="EMBL/GenBank/DDBJ databases">
        <authorList>
            <person name="Durkin A.S."/>
            <person name="Kim M."/>
            <person name="Radune D."/>
            <person name="Hostetler J."/>
            <person name="Torralba M."/>
            <person name="Gillis M."/>
            <person name="Methe B."/>
            <person name="Sutton G."/>
            <person name="Nelson K.E."/>
        </authorList>
    </citation>
    <scope>NUCLEOTIDE SEQUENCE [LARGE SCALE GENOMIC DNA]</scope>
    <source>
        <strain evidence="5 6">F0423</strain>
    </source>
</reference>
<evidence type="ECO:0000259" key="4">
    <source>
        <dbReference type="PROSITE" id="PS50893"/>
    </source>
</evidence>
<gene>
    <name evidence="5" type="ORF">HMPREF9102_1394</name>
</gene>
<dbReference type="PROSITE" id="PS00211">
    <property type="entry name" value="ABC_TRANSPORTER_1"/>
    <property type="match status" value="1"/>
</dbReference>
<dbReference type="Gene3D" id="3.40.50.300">
    <property type="entry name" value="P-loop containing nucleotide triphosphate hydrolases"/>
    <property type="match status" value="1"/>
</dbReference>
<keyword evidence="6" id="KW-1185">Reference proteome</keyword>
<evidence type="ECO:0000256" key="1">
    <source>
        <dbReference type="ARBA" id="ARBA00022448"/>
    </source>
</evidence>
<evidence type="ECO:0000313" key="5">
    <source>
        <dbReference type="EMBL" id="EGS37384.1"/>
    </source>
</evidence>
<dbReference type="Pfam" id="PF00005">
    <property type="entry name" value="ABC_tran"/>
    <property type="match status" value="1"/>
</dbReference>
<comment type="caution">
    <text evidence="5">The sequence shown here is derived from an EMBL/GenBank/DDBJ whole genome shotgun (WGS) entry which is preliminary data.</text>
</comment>
<dbReference type="GO" id="GO:0005524">
    <property type="term" value="F:ATP binding"/>
    <property type="evidence" value="ECO:0007669"/>
    <property type="project" value="UniProtKB-KW"/>
</dbReference>
<dbReference type="InterPro" id="IPR017871">
    <property type="entry name" value="ABC_transporter-like_CS"/>
</dbReference>
<protein>
    <submittedName>
        <fullName evidence="5">ABC transporter, ATP-binding protein</fullName>
    </submittedName>
</protein>
<dbReference type="PANTHER" id="PTHR42781">
    <property type="entry name" value="SPERMIDINE/PUTRESCINE IMPORT ATP-BINDING PROTEIN POTA"/>
    <property type="match status" value="1"/>
</dbReference>
<proteinExistence type="predicted"/>
<dbReference type="EMBL" id="AFTL01000012">
    <property type="protein sequence ID" value="EGS37384.1"/>
    <property type="molecule type" value="Genomic_DNA"/>
</dbReference>
<dbReference type="PANTHER" id="PTHR42781:SF4">
    <property type="entry name" value="SPERMIDINE_PUTRESCINE IMPORT ATP-BINDING PROTEIN POTA"/>
    <property type="match status" value="1"/>
</dbReference>
<dbReference type="InterPro" id="IPR050093">
    <property type="entry name" value="ABC_SmlMolc_Importer"/>
</dbReference>
<dbReference type="Proteomes" id="UP000006035">
    <property type="component" value="Unassembled WGS sequence"/>
</dbReference>
<dbReference type="Gene3D" id="2.40.50.100">
    <property type="match status" value="1"/>
</dbReference>
<dbReference type="InterPro" id="IPR027417">
    <property type="entry name" value="P-loop_NTPase"/>
</dbReference>
<name>A0ABP2LA29_9LACO</name>
<evidence type="ECO:0000256" key="2">
    <source>
        <dbReference type="ARBA" id="ARBA00022741"/>
    </source>
</evidence>
<dbReference type="PROSITE" id="PS50893">
    <property type="entry name" value="ABC_TRANSPORTER_2"/>
    <property type="match status" value="1"/>
</dbReference>
<dbReference type="InterPro" id="IPR003439">
    <property type="entry name" value="ABC_transporter-like_ATP-bd"/>
</dbReference>
<evidence type="ECO:0000256" key="3">
    <source>
        <dbReference type="ARBA" id="ARBA00022840"/>
    </source>
</evidence>
<dbReference type="SUPFAM" id="SSF52540">
    <property type="entry name" value="P-loop containing nucleoside triphosphate hydrolases"/>
    <property type="match status" value="1"/>
</dbReference>
<keyword evidence="3 5" id="KW-0067">ATP-binding</keyword>
<dbReference type="SMART" id="SM00382">
    <property type="entry name" value="AAA"/>
    <property type="match status" value="1"/>
</dbReference>